<feature type="signal peptide" evidence="1">
    <location>
        <begin position="1"/>
        <end position="22"/>
    </location>
</feature>
<dbReference type="EMBL" id="BAAAQD010000007">
    <property type="protein sequence ID" value="GAA1519496.1"/>
    <property type="molecule type" value="Genomic_DNA"/>
</dbReference>
<evidence type="ECO:0008006" key="4">
    <source>
        <dbReference type="Google" id="ProtNLM"/>
    </source>
</evidence>
<dbReference type="PROSITE" id="PS51257">
    <property type="entry name" value="PROKAR_LIPOPROTEIN"/>
    <property type="match status" value="1"/>
</dbReference>
<gene>
    <name evidence="2" type="ORF">GCM10009827_038600</name>
</gene>
<comment type="caution">
    <text evidence="2">The sequence shown here is derived from an EMBL/GenBank/DDBJ whole genome shotgun (WGS) entry which is preliminary data.</text>
</comment>
<sequence length="237" mass="23060">MKSPRILTLATLLALAAPAALAGCGSSGDSPSTGGKGGGAQTATNAFEVKDDVSVVEIDSAGGAITVKVGSGPTIKVTETSTFKADKPGRKQTVEGGELVLASTGCASGDCSIAYTVEIPSTLSVRLDSAGGTVSLNGLTGIIDVSTDGGALTGAGLAPPELTARTGGGAVDVAVTQSPDRIDLDSGGGDVSLKLTADGYALDVQLDGGKQSGTVKSDAASVHKVHVITGGGSLTFK</sequence>
<keyword evidence="3" id="KW-1185">Reference proteome</keyword>
<organism evidence="2 3">
    <name type="scientific">Dactylosporangium maewongense</name>
    <dbReference type="NCBI Taxonomy" id="634393"/>
    <lineage>
        <taxon>Bacteria</taxon>
        <taxon>Bacillati</taxon>
        <taxon>Actinomycetota</taxon>
        <taxon>Actinomycetes</taxon>
        <taxon>Micromonosporales</taxon>
        <taxon>Micromonosporaceae</taxon>
        <taxon>Dactylosporangium</taxon>
    </lineage>
</organism>
<reference evidence="2 3" key="1">
    <citation type="journal article" date="2019" name="Int. J. Syst. Evol. Microbiol.">
        <title>The Global Catalogue of Microorganisms (GCM) 10K type strain sequencing project: providing services to taxonomists for standard genome sequencing and annotation.</title>
        <authorList>
            <consortium name="The Broad Institute Genomics Platform"/>
            <consortium name="The Broad Institute Genome Sequencing Center for Infectious Disease"/>
            <person name="Wu L."/>
            <person name="Ma J."/>
        </authorList>
    </citation>
    <scope>NUCLEOTIDE SEQUENCE [LARGE SCALE GENOMIC DNA]</scope>
    <source>
        <strain evidence="2 3">JCM 15933</strain>
    </source>
</reference>
<protein>
    <recommendedName>
        <fullName evidence="4">Adhesin domain-containing protein</fullName>
    </recommendedName>
</protein>
<feature type="chain" id="PRO_5047087056" description="Adhesin domain-containing protein" evidence="1">
    <location>
        <begin position="23"/>
        <end position="237"/>
    </location>
</feature>
<evidence type="ECO:0000313" key="2">
    <source>
        <dbReference type="EMBL" id="GAA1519496.1"/>
    </source>
</evidence>
<dbReference type="Proteomes" id="UP001501470">
    <property type="component" value="Unassembled WGS sequence"/>
</dbReference>
<evidence type="ECO:0000256" key="1">
    <source>
        <dbReference type="SAM" id="SignalP"/>
    </source>
</evidence>
<evidence type="ECO:0000313" key="3">
    <source>
        <dbReference type="Proteomes" id="UP001501470"/>
    </source>
</evidence>
<accession>A0ABN2AIQ8</accession>
<dbReference type="RefSeq" id="WP_344503355.1">
    <property type="nucleotide sequence ID" value="NZ_BAAAQD010000007.1"/>
</dbReference>
<proteinExistence type="predicted"/>
<name>A0ABN2AIQ8_9ACTN</name>
<keyword evidence="1" id="KW-0732">Signal</keyword>